<keyword evidence="16" id="KW-0961">Cell wall biogenesis/degradation</keyword>
<evidence type="ECO:0000256" key="10">
    <source>
        <dbReference type="ARBA" id="ARBA00022729"/>
    </source>
</evidence>
<evidence type="ECO:0000256" key="19">
    <source>
        <dbReference type="SAM" id="MobiDB-lite"/>
    </source>
</evidence>
<dbReference type="PROSITE" id="PS51762">
    <property type="entry name" value="GH16_2"/>
    <property type="match status" value="1"/>
</dbReference>
<dbReference type="GO" id="GO:0005886">
    <property type="term" value="C:plasma membrane"/>
    <property type="evidence" value="ECO:0007669"/>
    <property type="project" value="UniProtKB-SubCell"/>
</dbReference>
<evidence type="ECO:0000256" key="17">
    <source>
        <dbReference type="ARBA" id="ARBA00038074"/>
    </source>
</evidence>
<keyword evidence="24" id="KW-1185">Reference proteome</keyword>
<dbReference type="GO" id="GO:0005975">
    <property type="term" value="P:carbohydrate metabolic process"/>
    <property type="evidence" value="ECO:0007669"/>
    <property type="project" value="InterPro"/>
</dbReference>
<dbReference type="RefSeq" id="XP_024674834.1">
    <property type="nucleotide sequence ID" value="XM_024819952.1"/>
</dbReference>
<feature type="transmembrane region" description="Helical" evidence="20">
    <location>
        <begin position="296"/>
        <end position="318"/>
    </location>
</feature>
<dbReference type="Pfam" id="PF00722">
    <property type="entry name" value="Glyco_hydro_16"/>
    <property type="match status" value="1"/>
</dbReference>
<keyword evidence="9" id="KW-0808">Transferase</keyword>
<feature type="signal peptide" evidence="21">
    <location>
        <begin position="1"/>
        <end position="19"/>
    </location>
</feature>
<dbReference type="EMBL" id="KZ559123">
    <property type="protein sequence ID" value="PLB40822.1"/>
    <property type="molecule type" value="Genomic_DNA"/>
</dbReference>
<sequence length="366" mass="41666">MSFFYLLAFWLASLSHVSAQTWSDCNPLKEDCPNDPALGSEHLWTFNETMNAKLWNTTNGEIDWTEKGAEFSIKEKLQSPTLQSTFYIFFGVVETHLKMAKGNGIVSSVVLQSDDLDEIDWEWIGSNNTEVQSNYFGKGDDSSFDRGGYHYVPNADTEFHNYTTYWTQDKLEWWIDDELVRTLPYAEAKDGSRYPQTPSNIRFGIWPAGDGDNKEGVIAWAGGEVDYDAGPYTMVIESVRIQDFHSGKEYEYKDDSGSWESINVIKGNSTAVEEINKPPPKSLSEKWDDLPTGAHAGVFIGAAAVGAMLIAGFIFFFIRQRRKGRLEQALDDTNWNNERPERTEMSNAQSDWRQSEWRHNGYSQVN</sequence>
<evidence type="ECO:0000259" key="22">
    <source>
        <dbReference type="PROSITE" id="PS51762"/>
    </source>
</evidence>
<evidence type="ECO:0000256" key="1">
    <source>
        <dbReference type="ARBA" id="ARBA00000822"/>
    </source>
</evidence>
<dbReference type="GO" id="GO:0031505">
    <property type="term" value="P:fungal-type cell wall organization"/>
    <property type="evidence" value="ECO:0007669"/>
    <property type="project" value="TreeGrafter"/>
</dbReference>
<dbReference type="InterPro" id="IPR000757">
    <property type="entry name" value="Beta-glucanase-like"/>
</dbReference>
<feature type="region of interest" description="Disordered" evidence="19">
    <location>
        <begin position="336"/>
        <end position="366"/>
    </location>
</feature>
<keyword evidence="10 21" id="KW-0732">Signal</keyword>
<evidence type="ECO:0000256" key="5">
    <source>
        <dbReference type="ARBA" id="ARBA00022475"/>
    </source>
</evidence>
<dbReference type="FunFam" id="2.60.120.200:FF:000152">
    <property type="entry name" value="Cell wall glucanase"/>
    <property type="match status" value="1"/>
</dbReference>
<keyword evidence="14" id="KW-0449">Lipoprotein</keyword>
<evidence type="ECO:0000313" key="24">
    <source>
        <dbReference type="Proteomes" id="UP000234585"/>
    </source>
</evidence>
<dbReference type="STRING" id="41067.A0A2I2FJN9"/>
<reference evidence="23 24" key="1">
    <citation type="submission" date="2017-12" db="EMBL/GenBank/DDBJ databases">
        <authorList>
            <consortium name="DOE Joint Genome Institute"/>
            <person name="Haridas S."/>
            <person name="Kjaerbolling I."/>
            <person name="Vesth T.C."/>
            <person name="Frisvad J.C."/>
            <person name="Nybo J.L."/>
            <person name="Theobald S."/>
            <person name="Kuo A."/>
            <person name="Bowyer P."/>
            <person name="Matsuda Y."/>
            <person name="Mondo S."/>
            <person name="Lyhne E.K."/>
            <person name="Kogle M.E."/>
            <person name="Clum A."/>
            <person name="Lipzen A."/>
            <person name="Salamov A."/>
            <person name="Ngan C.Y."/>
            <person name="Daum C."/>
            <person name="Chiniquy J."/>
            <person name="Barry K."/>
            <person name="LaButti K."/>
            <person name="Simmons B.A."/>
            <person name="Magnuson J.K."/>
            <person name="Mortensen U.H."/>
            <person name="Larsen T.O."/>
            <person name="Grigoriev I.V."/>
            <person name="Baker S.E."/>
            <person name="Andersen M.R."/>
            <person name="Nordberg H.P."/>
            <person name="Cantor M.N."/>
            <person name="Hua S.X."/>
        </authorList>
    </citation>
    <scope>NUCLEOTIDE SEQUENCE [LARGE SCALE GENOMIC DNA]</scope>
    <source>
        <strain evidence="23 24">CBS 102.13</strain>
    </source>
</reference>
<organism evidence="23 24">
    <name type="scientific">Aspergillus candidus</name>
    <dbReference type="NCBI Taxonomy" id="41067"/>
    <lineage>
        <taxon>Eukaryota</taxon>
        <taxon>Fungi</taxon>
        <taxon>Dikarya</taxon>
        <taxon>Ascomycota</taxon>
        <taxon>Pezizomycotina</taxon>
        <taxon>Eurotiomycetes</taxon>
        <taxon>Eurotiomycetidae</taxon>
        <taxon>Eurotiales</taxon>
        <taxon>Aspergillaceae</taxon>
        <taxon>Aspergillus</taxon>
        <taxon>Aspergillus subgen. Circumdati</taxon>
    </lineage>
</organism>
<keyword evidence="13" id="KW-0325">Glycoprotein</keyword>
<dbReference type="GO" id="GO:0016757">
    <property type="term" value="F:glycosyltransferase activity"/>
    <property type="evidence" value="ECO:0007669"/>
    <property type="project" value="UniProtKB-KW"/>
</dbReference>
<evidence type="ECO:0000256" key="14">
    <source>
        <dbReference type="ARBA" id="ARBA00023288"/>
    </source>
</evidence>
<dbReference type="GO" id="GO:0030246">
    <property type="term" value="F:carbohydrate binding"/>
    <property type="evidence" value="ECO:0007669"/>
    <property type="project" value="UniProtKB-KW"/>
</dbReference>
<dbReference type="SUPFAM" id="SSF49899">
    <property type="entry name" value="Concanavalin A-like lectins/glucanases"/>
    <property type="match status" value="1"/>
</dbReference>
<dbReference type="GO" id="GO:0009277">
    <property type="term" value="C:fungal-type cell wall"/>
    <property type="evidence" value="ECO:0007669"/>
    <property type="project" value="TreeGrafter"/>
</dbReference>
<dbReference type="InterPro" id="IPR050546">
    <property type="entry name" value="Glycosyl_Hydrlase_16"/>
</dbReference>
<keyword evidence="8" id="KW-0328">Glycosyltransferase</keyword>
<evidence type="ECO:0000256" key="15">
    <source>
        <dbReference type="ARBA" id="ARBA00023295"/>
    </source>
</evidence>
<keyword evidence="20" id="KW-0812">Transmembrane</keyword>
<comment type="function">
    <text evidence="18">Dual chitinase/transglycosylase that plays a role in cell wall architecture. Chitinase and transglycosylase activities are coupled. Required for the polysaccharide cross-linking at the septa and the cell wall. More specifically, transfers chitin to 1,6-beta-glucan in the cell wall.</text>
</comment>
<feature type="domain" description="GH16" evidence="22">
    <location>
        <begin position="19"/>
        <end position="247"/>
    </location>
</feature>
<keyword evidence="6" id="KW-0964">Secreted</keyword>
<evidence type="ECO:0000256" key="8">
    <source>
        <dbReference type="ARBA" id="ARBA00022676"/>
    </source>
</evidence>
<evidence type="ECO:0000256" key="13">
    <source>
        <dbReference type="ARBA" id="ARBA00023180"/>
    </source>
</evidence>
<evidence type="ECO:0000256" key="6">
    <source>
        <dbReference type="ARBA" id="ARBA00022512"/>
    </source>
</evidence>
<dbReference type="PANTHER" id="PTHR10963:SF27">
    <property type="entry name" value="GLYCOSIDASE-RELATED"/>
    <property type="match status" value="1"/>
</dbReference>
<name>A0A2I2FJN9_ASPCN</name>
<evidence type="ECO:0000256" key="7">
    <source>
        <dbReference type="ARBA" id="ARBA00022622"/>
    </source>
</evidence>
<keyword evidence="5" id="KW-1003">Cell membrane</keyword>
<keyword evidence="11" id="KW-0378">Hydrolase</keyword>
<dbReference type="CDD" id="cd02183">
    <property type="entry name" value="GH16_fungal_CRH1_transglycosylase"/>
    <property type="match status" value="1"/>
</dbReference>
<evidence type="ECO:0000256" key="16">
    <source>
        <dbReference type="ARBA" id="ARBA00023316"/>
    </source>
</evidence>
<keyword evidence="12 20" id="KW-0472">Membrane</keyword>
<dbReference type="InterPro" id="IPR013320">
    <property type="entry name" value="ConA-like_dom_sf"/>
</dbReference>
<keyword evidence="20" id="KW-1133">Transmembrane helix</keyword>
<evidence type="ECO:0000256" key="3">
    <source>
        <dbReference type="ARBA" id="ARBA00004609"/>
    </source>
</evidence>
<protein>
    <recommendedName>
        <fullName evidence="4">chitinase</fullName>
        <ecNumber evidence="4">3.2.1.14</ecNumber>
    </recommendedName>
</protein>
<dbReference type="Gene3D" id="2.60.120.200">
    <property type="match status" value="1"/>
</dbReference>
<keyword evidence="15" id="KW-0326">Glycosidase</keyword>
<keyword evidence="7" id="KW-0336">GPI-anchor</keyword>
<evidence type="ECO:0000256" key="12">
    <source>
        <dbReference type="ARBA" id="ARBA00023136"/>
    </source>
</evidence>
<evidence type="ECO:0000256" key="20">
    <source>
        <dbReference type="SAM" id="Phobius"/>
    </source>
</evidence>
<dbReference type="PANTHER" id="PTHR10963">
    <property type="entry name" value="GLYCOSYL HYDROLASE-RELATED"/>
    <property type="match status" value="1"/>
</dbReference>
<comment type="similarity">
    <text evidence="17">Belongs to the glycosyl hydrolase 16 family. CRH1 subfamily.</text>
</comment>
<feature type="chain" id="PRO_5014180993" description="chitinase" evidence="21">
    <location>
        <begin position="20"/>
        <end position="366"/>
    </location>
</feature>
<dbReference type="GeneID" id="36527112"/>
<evidence type="ECO:0000256" key="2">
    <source>
        <dbReference type="ARBA" id="ARBA00004191"/>
    </source>
</evidence>
<evidence type="ECO:0000313" key="23">
    <source>
        <dbReference type="EMBL" id="PLB40822.1"/>
    </source>
</evidence>
<dbReference type="GO" id="GO:0008843">
    <property type="term" value="F:endochitinase activity"/>
    <property type="evidence" value="ECO:0007669"/>
    <property type="project" value="UniProtKB-EC"/>
</dbReference>
<dbReference type="EC" id="3.2.1.14" evidence="4"/>
<gene>
    <name evidence="23" type="ORF">BDW47DRAFT_82777</name>
</gene>
<evidence type="ECO:0000256" key="9">
    <source>
        <dbReference type="ARBA" id="ARBA00022679"/>
    </source>
</evidence>
<dbReference type="AlphaFoldDB" id="A0A2I2FJN9"/>
<keyword evidence="6" id="KW-0134">Cell wall</keyword>
<dbReference type="Proteomes" id="UP000234585">
    <property type="component" value="Unassembled WGS sequence"/>
</dbReference>
<proteinExistence type="inferred from homology"/>
<evidence type="ECO:0000256" key="21">
    <source>
        <dbReference type="SAM" id="SignalP"/>
    </source>
</evidence>
<evidence type="ECO:0000256" key="4">
    <source>
        <dbReference type="ARBA" id="ARBA00012729"/>
    </source>
</evidence>
<evidence type="ECO:0000256" key="18">
    <source>
        <dbReference type="ARBA" id="ARBA00093308"/>
    </source>
</evidence>
<comment type="catalytic activity">
    <reaction evidence="1">
        <text>Random endo-hydrolysis of N-acetyl-beta-D-glucosaminide (1-&gt;4)-beta-linkages in chitin and chitodextrins.</text>
        <dbReference type="EC" id="3.2.1.14"/>
    </reaction>
</comment>
<comment type="subcellular location">
    <subcellularLocation>
        <location evidence="3">Cell membrane</location>
        <topology evidence="3">Lipid-anchor</topology>
        <topology evidence="3">GPI-anchor</topology>
    </subcellularLocation>
    <subcellularLocation>
        <location evidence="2">Secreted</location>
        <location evidence="2">Cell wall</location>
    </subcellularLocation>
</comment>
<evidence type="ECO:0000256" key="11">
    <source>
        <dbReference type="ARBA" id="ARBA00022801"/>
    </source>
</evidence>
<keyword evidence="23" id="KW-0430">Lectin</keyword>
<dbReference type="GO" id="GO:0098552">
    <property type="term" value="C:side of membrane"/>
    <property type="evidence" value="ECO:0007669"/>
    <property type="project" value="UniProtKB-KW"/>
</dbReference>
<accession>A0A2I2FJN9</accession>
<dbReference type="OrthoDB" id="4781at2759"/>